<evidence type="ECO:0000256" key="1">
    <source>
        <dbReference type="ARBA" id="ARBA00004651"/>
    </source>
</evidence>
<dbReference type="InterPro" id="IPR017871">
    <property type="entry name" value="ABC_transporter-like_CS"/>
</dbReference>
<reference evidence="13 14" key="1">
    <citation type="submission" date="2019-07" db="EMBL/GenBank/DDBJ databases">
        <title>Rhodococcus cavernicolus sp. nov., isolated from a cave.</title>
        <authorList>
            <person name="Lee S.D."/>
        </authorList>
    </citation>
    <scope>NUCLEOTIDE SEQUENCE [LARGE SCALE GENOMIC DNA]</scope>
    <source>
        <strain evidence="13 14">C1-24</strain>
    </source>
</reference>
<dbReference type="InterPro" id="IPR039421">
    <property type="entry name" value="Type_1_exporter"/>
</dbReference>
<dbReference type="InterPro" id="IPR011527">
    <property type="entry name" value="ABC1_TM_dom"/>
</dbReference>
<evidence type="ECO:0000313" key="14">
    <source>
        <dbReference type="Proteomes" id="UP000322244"/>
    </source>
</evidence>
<evidence type="ECO:0000256" key="4">
    <source>
        <dbReference type="ARBA" id="ARBA00022692"/>
    </source>
</evidence>
<keyword evidence="8 10" id="KW-0472">Membrane</keyword>
<keyword evidence="2" id="KW-0813">Transport</keyword>
<dbReference type="SUPFAM" id="SSF90123">
    <property type="entry name" value="ABC transporter transmembrane region"/>
    <property type="match status" value="1"/>
</dbReference>
<dbReference type="SUPFAM" id="SSF52540">
    <property type="entry name" value="P-loop containing nucleoside triphosphate hydrolases"/>
    <property type="match status" value="1"/>
</dbReference>
<dbReference type="RefSeq" id="WP_149431636.1">
    <property type="nucleotide sequence ID" value="NZ_VLNY01000008.1"/>
</dbReference>
<organism evidence="13 14">
    <name type="scientific">Antrihabitans cavernicola</name>
    <dbReference type="NCBI Taxonomy" id="2495913"/>
    <lineage>
        <taxon>Bacteria</taxon>
        <taxon>Bacillati</taxon>
        <taxon>Actinomycetota</taxon>
        <taxon>Actinomycetes</taxon>
        <taxon>Mycobacteriales</taxon>
        <taxon>Nocardiaceae</taxon>
        <taxon>Antrihabitans</taxon>
    </lineage>
</organism>
<name>A0A5A7S6J0_9NOCA</name>
<dbReference type="FunFam" id="3.40.50.300:FF:000299">
    <property type="entry name" value="ABC transporter ATP-binding protein/permease"/>
    <property type="match status" value="1"/>
</dbReference>
<gene>
    <name evidence="13" type="ORF">FOY51_17980</name>
</gene>
<dbReference type="AlphaFoldDB" id="A0A5A7S6J0"/>
<dbReference type="Gene3D" id="3.40.50.300">
    <property type="entry name" value="P-loop containing nucleotide triphosphate hydrolases"/>
    <property type="match status" value="1"/>
</dbReference>
<dbReference type="Gene3D" id="1.20.1560.10">
    <property type="entry name" value="ABC transporter type 1, transmembrane domain"/>
    <property type="match status" value="1"/>
</dbReference>
<dbReference type="EMBL" id="VLNY01000008">
    <property type="protein sequence ID" value="KAA0021768.1"/>
    <property type="molecule type" value="Genomic_DNA"/>
</dbReference>
<dbReference type="InterPro" id="IPR003593">
    <property type="entry name" value="AAA+_ATPase"/>
</dbReference>
<comment type="subcellular location">
    <subcellularLocation>
        <location evidence="1">Cell membrane</location>
        <topology evidence="1">Multi-pass membrane protein</topology>
    </subcellularLocation>
</comment>
<evidence type="ECO:0000256" key="5">
    <source>
        <dbReference type="ARBA" id="ARBA00022741"/>
    </source>
</evidence>
<dbReference type="GO" id="GO:0005524">
    <property type="term" value="F:ATP binding"/>
    <property type="evidence" value="ECO:0007669"/>
    <property type="project" value="UniProtKB-KW"/>
</dbReference>
<dbReference type="PANTHER" id="PTHR43394">
    <property type="entry name" value="ATP-DEPENDENT PERMEASE MDL1, MITOCHONDRIAL"/>
    <property type="match status" value="1"/>
</dbReference>
<keyword evidence="5" id="KW-0547">Nucleotide-binding</keyword>
<dbReference type="InterPro" id="IPR036640">
    <property type="entry name" value="ABC1_TM_sf"/>
</dbReference>
<dbReference type="SMART" id="SM00382">
    <property type="entry name" value="AAA"/>
    <property type="match status" value="1"/>
</dbReference>
<comment type="caution">
    <text evidence="13">The sequence shown here is derived from an EMBL/GenBank/DDBJ whole genome shotgun (WGS) entry which is preliminary data.</text>
</comment>
<dbReference type="OrthoDB" id="9806127at2"/>
<dbReference type="Pfam" id="PF00664">
    <property type="entry name" value="ABC_membrane"/>
    <property type="match status" value="1"/>
</dbReference>
<dbReference type="GO" id="GO:0005886">
    <property type="term" value="C:plasma membrane"/>
    <property type="evidence" value="ECO:0007669"/>
    <property type="project" value="UniProtKB-SubCell"/>
</dbReference>
<dbReference type="InterPro" id="IPR003439">
    <property type="entry name" value="ABC_transporter-like_ATP-bd"/>
</dbReference>
<sequence length="627" mass="67255">MSMESVAWNQLYRSMNAPNDQRPFTMVTVRRIARFATPHRKQLLGFLLLSVATAALAVATPVLAGRVVNAIIGGDQVRVVVDLALLIALIAVLDAGLGLATRWLSARIGEGLILDLRTAVFDHVQKMPIAFFTRTRTGALVSRLNNDVIGAQRAFSDTLSGVVSNLVTLLLTLVVMIGISWEVTLLALVLLPVFVIPARRMGNRLADIQREGADHNAAMSTQMTERFSAPGATLVKLFGRPDQESEEFAARASRVRDIGVRTAMVQTVFVTSLTLVSALAVAVVYGLGGFYALRGQLDAGAVVALSLLLTRLYAPLTALASARLEVMSALVSFERVFEVLDLKPLIEDKADARRVPDGPVSIELDDVHFAYPSADKVSLASLEEVANLDTRGGVDVLHGVSLTAEPGQVVALVGSSGAGKSTIAQLVSRLYDVDGGAVRLAGVDVRDLSAESIRATVGMVTQDGHLFHETIRSNLLLARPEATDADLWDAVNRARLGDLIRSLSDGLETVVGERGYRLSGGERQRLTIARLLLKRPRVVILDEATASLDSTNEAAVQEALDEALDGRTALVIAHRLSTIRAADLILVMEDGRIVERGTHAQLLAAGGRYDELYRTQFDSGVTDAVVG</sequence>
<evidence type="ECO:0000256" key="8">
    <source>
        <dbReference type="ARBA" id="ARBA00023136"/>
    </source>
</evidence>
<protein>
    <submittedName>
        <fullName evidence="13">ABC transporter ATP-binding protein</fullName>
    </submittedName>
</protein>
<dbReference type="PROSITE" id="PS00211">
    <property type="entry name" value="ABC_TRANSPORTER_1"/>
    <property type="match status" value="1"/>
</dbReference>
<dbReference type="CDD" id="cd18550">
    <property type="entry name" value="ABC_6TM_exporter_like"/>
    <property type="match status" value="1"/>
</dbReference>
<feature type="transmembrane region" description="Helical" evidence="10">
    <location>
        <begin position="263"/>
        <end position="287"/>
    </location>
</feature>
<evidence type="ECO:0000256" key="6">
    <source>
        <dbReference type="ARBA" id="ARBA00022840"/>
    </source>
</evidence>
<evidence type="ECO:0000313" key="13">
    <source>
        <dbReference type="EMBL" id="KAA0021768.1"/>
    </source>
</evidence>
<accession>A0A5A7S6J0</accession>
<dbReference type="InterPro" id="IPR027417">
    <property type="entry name" value="P-loop_NTPase"/>
</dbReference>
<dbReference type="PROSITE" id="PS50929">
    <property type="entry name" value="ABC_TM1F"/>
    <property type="match status" value="1"/>
</dbReference>
<keyword evidence="7 10" id="KW-1133">Transmembrane helix</keyword>
<feature type="transmembrane region" description="Helical" evidence="10">
    <location>
        <begin position="80"/>
        <end position="100"/>
    </location>
</feature>
<evidence type="ECO:0000259" key="12">
    <source>
        <dbReference type="PROSITE" id="PS50929"/>
    </source>
</evidence>
<dbReference type="Pfam" id="PF00005">
    <property type="entry name" value="ABC_tran"/>
    <property type="match status" value="1"/>
</dbReference>
<dbReference type="GO" id="GO:0015421">
    <property type="term" value="F:ABC-type oligopeptide transporter activity"/>
    <property type="evidence" value="ECO:0007669"/>
    <property type="project" value="TreeGrafter"/>
</dbReference>
<evidence type="ECO:0000256" key="9">
    <source>
        <dbReference type="ARBA" id="ARBA00061644"/>
    </source>
</evidence>
<dbReference type="PROSITE" id="PS50893">
    <property type="entry name" value="ABC_TRANSPORTER_2"/>
    <property type="match status" value="1"/>
</dbReference>
<keyword evidence="4 10" id="KW-0812">Transmembrane</keyword>
<keyword evidence="6 13" id="KW-0067">ATP-binding</keyword>
<evidence type="ECO:0000256" key="10">
    <source>
        <dbReference type="SAM" id="Phobius"/>
    </source>
</evidence>
<dbReference type="PANTHER" id="PTHR43394:SF1">
    <property type="entry name" value="ATP-BINDING CASSETTE SUB-FAMILY B MEMBER 10, MITOCHONDRIAL"/>
    <property type="match status" value="1"/>
</dbReference>
<evidence type="ECO:0000256" key="3">
    <source>
        <dbReference type="ARBA" id="ARBA00022475"/>
    </source>
</evidence>
<keyword evidence="14" id="KW-1185">Reference proteome</keyword>
<keyword evidence="3" id="KW-1003">Cell membrane</keyword>
<feature type="transmembrane region" description="Helical" evidence="10">
    <location>
        <begin position="185"/>
        <end position="202"/>
    </location>
</feature>
<dbReference type="GO" id="GO:0016887">
    <property type="term" value="F:ATP hydrolysis activity"/>
    <property type="evidence" value="ECO:0007669"/>
    <property type="project" value="InterPro"/>
</dbReference>
<dbReference type="Proteomes" id="UP000322244">
    <property type="component" value="Unassembled WGS sequence"/>
</dbReference>
<evidence type="ECO:0000256" key="7">
    <source>
        <dbReference type="ARBA" id="ARBA00022989"/>
    </source>
</evidence>
<feature type="domain" description="ABC transporter" evidence="11">
    <location>
        <begin position="362"/>
        <end position="615"/>
    </location>
</feature>
<proteinExistence type="inferred from homology"/>
<comment type="similarity">
    <text evidence="9">Belongs to the ABC transporter superfamily. Lipid exporter (TC 3.A.1.106) family.</text>
</comment>
<evidence type="ECO:0000256" key="2">
    <source>
        <dbReference type="ARBA" id="ARBA00022448"/>
    </source>
</evidence>
<evidence type="ECO:0000259" key="11">
    <source>
        <dbReference type="PROSITE" id="PS50893"/>
    </source>
</evidence>
<feature type="domain" description="ABC transmembrane type-1" evidence="12">
    <location>
        <begin position="44"/>
        <end position="328"/>
    </location>
</feature>